<dbReference type="PROSITE" id="PS50089">
    <property type="entry name" value="ZF_RING_2"/>
    <property type="match status" value="1"/>
</dbReference>
<feature type="region of interest" description="Disordered" evidence="2">
    <location>
        <begin position="91"/>
        <end position="122"/>
    </location>
</feature>
<dbReference type="InterPro" id="IPR001841">
    <property type="entry name" value="Znf_RING"/>
</dbReference>
<organism evidence="4 5">
    <name type="scientific">Fraxinus pennsylvanica</name>
    <dbReference type="NCBI Taxonomy" id="56036"/>
    <lineage>
        <taxon>Eukaryota</taxon>
        <taxon>Viridiplantae</taxon>
        <taxon>Streptophyta</taxon>
        <taxon>Embryophyta</taxon>
        <taxon>Tracheophyta</taxon>
        <taxon>Spermatophyta</taxon>
        <taxon>Magnoliopsida</taxon>
        <taxon>eudicotyledons</taxon>
        <taxon>Gunneridae</taxon>
        <taxon>Pentapetalae</taxon>
        <taxon>asterids</taxon>
        <taxon>lamiids</taxon>
        <taxon>Lamiales</taxon>
        <taxon>Oleaceae</taxon>
        <taxon>Oleeae</taxon>
        <taxon>Fraxinus</taxon>
    </lineage>
</organism>
<dbReference type="SUPFAM" id="SSF57850">
    <property type="entry name" value="RING/U-box"/>
    <property type="match status" value="1"/>
</dbReference>
<keyword evidence="1" id="KW-0862">Zinc</keyword>
<keyword evidence="5" id="KW-1185">Reference proteome</keyword>
<feature type="region of interest" description="Disordered" evidence="2">
    <location>
        <begin position="1"/>
        <end position="59"/>
    </location>
</feature>
<dbReference type="Proteomes" id="UP000834106">
    <property type="component" value="Chromosome 2"/>
</dbReference>
<dbReference type="Pfam" id="PF13639">
    <property type="entry name" value="zf-RING_2"/>
    <property type="match status" value="1"/>
</dbReference>
<evidence type="ECO:0000256" key="1">
    <source>
        <dbReference type="PROSITE-ProRule" id="PRU00175"/>
    </source>
</evidence>
<evidence type="ECO:0000313" key="4">
    <source>
        <dbReference type="EMBL" id="CAI9755267.1"/>
    </source>
</evidence>
<accession>A0AAD1YQ15</accession>
<gene>
    <name evidence="4" type="ORF">FPE_LOCUS2698</name>
</gene>
<dbReference type="PANTHER" id="PTHR47530">
    <property type="entry name" value="E3 UBIQUITIN LIGASE BIG BROTHER-RELATED"/>
    <property type="match status" value="1"/>
</dbReference>
<sequence length="316" mass="35074">MENTNLKANTNNTCEQEDLTQNPRTGINDNNNNTSSDDVLINSNGDAENNRRQRTPFTDLSQVDADLALARTLQEQERAYMMLRMHSGSDYGSWDAGSYGHDEDDDDDDDDADNFDDASEKDYNGTHLEVDVDAEDAFDVHAHAEGCEDENQAVELDPLAFSSDEAYARALQDAEEREMAARLLALAGFNEMIVGDAEDEYEDHDDNSQDAWEEVDPEELSYEELLALGEVVGTESRGLPAETIASLPSVNYKSQSIQDGNNDSCVICRLEYEEGDTLTVLSCKHSYHPECINNWLRINKVCPVCSAEVVSSSVNS</sequence>
<evidence type="ECO:0000313" key="5">
    <source>
        <dbReference type="Proteomes" id="UP000834106"/>
    </source>
</evidence>
<dbReference type="InterPro" id="IPR043312">
    <property type="entry name" value="AtBBR-like"/>
</dbReference>
<proteinExistence type="predicted"/>
<evidence type="ECO:0000256" key="2">
    <source>
        <dbReference type="SAM" id="MobiDB-lite"/>
    </source>
</evidence>
<dbReference type="AlphaFoldDB" id="A0AAD1YQ15"/>
<feature type="compositionally biased region" description="Acidic residues" evidence="2">
    <location>
        <begin position="102"/>
        <end position="117"/>
    </location>
</feature>
<protein>
    <recommendedName>
        <fullName evidence="3">RING-type domain-containing protein</fullName>
    </recommendedName>
</protein>
<dbReference type="PANTHER" id="PTHR47530:SF4">
    <property type="entry name" value="E3 UBIQUITIN LIGASE BIG BROTHER-RELATED"/>
    <property type="match status" value="1"/>
</dbReference>
<dbReference type="SMART" id="SM00184">
    <property type="entry name" value="RING"/>
    <property type="match status" value="1"/>
</dbReference>
<keyword evidence="1" id="KW-0863">Zinc-finger</keyword>
<reference evidence="4" key="1">
    <citation type="submission" date="2023-05" db="EMBL/GenBank/DDBJ databases">
        <authorList>
            <person name="Huff M."/>
        </authorList>
    </citation>
    <scope>NUCLEOTIDE SEQUENCE</scope>
</reference>
<dbReference type="FunFam" id="3.30.40.10:FF:000417">
    <property type="entry name" value="E3 ubiquitin ligase BIG BROTHER-related"/>
    <property type="match status" value="1"/>
</dbReference>
<feature type="compositionally biased region" description="Polar residues" evidence="2">
    <location>
        <begin position="1"/>
        <end position="27"/>
    </location>
</feature>
<dbReference type="InterPro" id="IPR013083">
    <property type="entry name" value="Znf_RING/FYVE/PHD"/>
</dbReference>
<evidence type="ECO:0000259" key="3">
    <source>
        <dbReference type="PROSITE" id="PS50089"/>
    </source>
</evidence>
<keyword evidence="1" id="KW-0479">Metal-binding</keyword>
<name>A0AAD1YQ15_9LAMI</name>
<dbReference type="EMBL" id="OU503037">
    <property type="protein sequence ID" value="CAI9755267.1"/>
    <property type="molecule type" value="Genomic_DNA"/>
</dbReference>
<dbReference type="Gene3D" id="3.30.40.10">
    <property type="entry name" value="Zinc/RING finger domain, C3HC4 (zinc finger)"/>
    <property type="match status" value="1"/>
</dbReference>
<feature type="domain" description="RING-type" evidence="3">
    <location>
        <begin position="265"/>
        <end position="306"/>
    </location>
</feature>
<dbReference type="GO" id="GO:0008270">
    <property type="term" value="F:zinc ion binding"/>
    <property type="evidence" value="ECO:0007669"/>
    <property type="project" value="UniProtKB-KW"/>
</dbReference>
<feature type="compositionally biased region" description="Low complexity" evidence="2">
    <location>
        <begin position="28"/>
        <end position="38"/>
    </location>
</feature>